<keyword evidence="1" id="KW-0732">Signal</keyword>
<evidence type="ECO:0000256" key="1">
    <source>
        <dbReference type="SAM" id="SignalP"/>
    </source>
</evidence>
<dbReference type="EMBL" id="JAPCXC010000030">
    <property type="protein sequence ID" value="KAJ1609852.1"/>
    <property type="molecule type" value="Genomic_DNA"/>
</dbReference>
<comment type="caution">
    <text evidence="3">The sequence shown here is derived from an EMBL/GenBank/DDBJ whole genome shotgun (WGS) entry which is preliminary data.</text>
</comment>
<dbReference type="Pfam" id="PF09825">
    <property type="entry name" value="BPL_N"/>
    <property type="match status" value="1"/>
</dbReference>
<organism evidence="3">
    <name type="scientific">Cryptosporidium canis</name>
    <dbReference type="NCBI Taxonomy" id="195482"/>
    <lineage>
        <taxon>Eukaryota</taxon>
        <taxon>Sar</taxon>
        <taxon>Alveolata</taxon>
        <taxon>Apicomplexa</taxon>
        <taxon>Conoidasida</taxon>
        <taxon>Coccidia</taxon>
        <taxon>Eucoccidiorida</taxon>
        <taxon>Eimeriorina</taxon>
        <taxon>Cryptosporidiidae</taxon>
        <taxon>Cryptosporidium</taxon>
    </lineage>
</organism>
<proteinExistence type="predicted"/>
<dbReference type="Proteomes" id="UP001067231">
    <property type="component" value="Unassembled WGS sequence"/>
</dbReference>
<dbReference type="InterPro" id="IPR019197">
    <property type="entry name" value="Biotin-prot_ligase_N"/>
</dbReference>
<dbReference type="OrthoDB" id="10250105at2759"/>
<sequence length="297" mass="32302">MKFASIFSVAFAALFSMFAPVLSMEHTSLRQARSGAAVTKVGLFVEGFSEESSFRTKMTIKAGLGDAEIIELKLEDLKSMTVTDIQLFVAPSEVSVGSESIVAEGMGIIADFVKKGSFLFSQLDSTSPLCKEFDYDGTETTNANFIFDGVCKGPITKIGPMETECRAAMALVDSRTRMITYNNLYVNGGFYFEGAEAMESCRVLASITPRDNSETLIEFRKNTNAKAIVVACKHGDGAAILSGVQLDQNVSFLEAHMKRHPEHAHVSAIKDLLSEISELSVTLLHFMSVLKIMASQS</sequence>
<name>A0A9D5DGZ4_9CRYT</name>
<accession>A0A9D5DGZ4</accession>
<feature type="domain" description="Biotin-protein ligase N-terminal" evidence="2">
    <location>
        <begin position="146"/>
        <end position="272"/>
    </location>
</feature>
<protein>
    <submittedName>
        <fullName evidence="3">Signal peptide-containing protein</fullName>
    </submittedName>
</protein>
<dbReference type="AlphaFoldDB" id="A0A9D5DGZ4"/>
<reference evidence="3" key="1">
    <citation type="submission" date="2022-10" db="EMBL/GenBank/DDBJ databases">
        <title>Adaptive evolution leads to modifications in subtelomeric GC content in a zoonotic Cryptosporidium species.</title>
        <authorList>
            <person name="Li J."/>
            <person name="Feng Y."/>
            <person name="Xiao L."/>
        </authorList>
    </citation>
    <scope>NUCLEOTIDE SEQUENCE</scope>
    <source>
        <strain evidence="3">33844</strain>
    </source>
</reference>
<feature type="chain" id="PRO_5039461678" evidence="1">
    <location>
        <begin position="24"/>
        <end position="297"/>
    </location>
</feature>
<evidence type="ECO:0000313" key="3">
    <source>
        <dbReference type="EMBL" id="KAJ1609852.1"/>
    </source>
</evidence>
<feature type="signal peptide" evidence="1">
    <location>
        <begin position="1"/>
        <end position="23"/>
    </location>
</feature>
<evidence type="ECO:0000259" key="2">
    <source>
        <dbReference type="Pfam" id="PF09825"/>
    </source>
</evidence>
<gene>
    <name evidence="3" type="ORF">OJ253_1418</name>
</gene>